<dbReference type="SUPFAM" id="SSF51215">
    <property type="entry name" value="Regulatory protein AraC"/>
    <property type="match status" value="1"/>
</dbReference>
<dbReference type="SMART" id="SM00342">
    <property type="entry name" value="HTH_ARAC"/>
    <property type="match status" value="1"/>
</dbReference>
<evidence type="ECO:0000256" key="6">
    <source>
        <dbReference type="ARBA" id="ARBA00023125"/>
    </source>
</evidence>
<organism evidence="10 11">
    <name type="scientific">Brevibacillus parabrevis</name>
    <dbReference type="NCBI Taxonomy" id="54914"/>
    <lineage>
        <taxon>Bacteria</taxon>
        <taxon>Bacillati</taxon>
        <taxon>Bacillota</taxon>
        <taxon>Bacilli</taxon>
        <taxon>Bacillales</taxon>
        <taxon>Paenibacillaceae</taxon>
        <taxon>Brevibacillus</taxon>
    </lineage>
</organism>
<sequence length="712" mass="79807">MTICIYNAVNRWFDHSYGRRINSEKSYEHSKAMAPVRFSQIAVLALQLIIIINYNKATKQKGLVTLKQENTQALLWNQAAIKILDIRHTALAPGEGFGPYKLPASMFLFSTRGNAQVLLDGTAYMAKGFQLMHSGKGATLQIVPAGEAFEYYSIFYKATIPAPASQSLLELLKRSNPFLAQYSLIPSSPVLLFHHLQQMHEQWQGTESLRRFQIKALFYQFVYQVLAELEREGSEVTYPDLTAQIMLYMEKNYAEPITLESLAEMFRYSAYHLSATFKQSTGYSPIDYLIRIRLEKAASLLTETDASLRTISAGVGYKDVYYFSRLFKKKLGVSPAEYRRRNWQQSKVADSPAKFPTYSIVERMLNRYIDSDNYYQYTKKGDFPMSRGSRASLAATALLCIMLLLSACSGATSTSNGAAAPAQGDANNVAKVETITYKTTSGEVTIPKNPKRVIILADSYVGYFLALGIKPVGLSEFALNHPFYAGKVDGIENIGGYGDDSNSLEKLLELKPDVIIALDNAKNLENIQKIAPTVAIKYGEKNLREQLRAFGKAFGREQEAEAWIANWDSKVAKYKPAVHEVVGDKKVAILGGDMKSLGAFGDFYGRGGEILYREFGLKAPEIIQKATMDIGKGYVALSHEKLPEYAGDFLFIEDSLEKEISKNELWQQLDAVKNKRVYTIDSNTFYFNDPLSLEKQFDYIAGKLLGEETISK</sequence>
<dbReference type="Pfam" id="PF01497">
    <property type="entry name" value="Peripla_BP_2"/>
    <property type="match status" value="1"/>
</dbReference>
<comment type="caution">
    <text evidence="10">The sequence shown here is derived from an EMBL/GenBank/DDBJ whole genome shotgun (WGS) entry which is preliminary data.</text>
</comment>
<evidence type="ECO:0000259" key="8">
    <source>
        <dbReference type="PROSITE" id="PS01124"/>
    </source>
</evidence>
<evidence type="ECO:0000259" key="9">
    <source>
        <dbReference type="PROSITE" id="PS50983"/>
    </source>
</evidence>
<dbReference type="PANTHER" id="PTHR30532">
    <property type="entry name" value="IRON III DICITRATE-BINDING PERIPLASMIC PROTEIN"/>
    <property type="match status" value="1"/>
</dbReference>
<dbReference type="PROSITE" id="PS50983">
    <property type="entry name" value="FE_B12_PBP"/>
    <property type="match status" value="1"/>
</dbReference>
<keyword evidence="7" id="KW-0804">Transcription</keyword>
<dbReference type="Gene3D" id="1.10.10.60">
    <property type="entry name" value="Homeodomain-like"/>
    <property type="match status" value="2"/>
</dbReference>
<comment type="subcellular location">
    <subcellularLocation>
        <location evidence="1">Cell envelope</location>
    </subcellularLocation>
</comment>
<keyword evidence="6" id="KW-0238">DNA-binding</keyword>
<comment type="similarity">
    <text evidence="2">Belongs to the bacterial solute-binding protein 8 family.</text>
</comment>
<gene>
    <name evidence="10" type="ORF">BPA01_02560</name>
</gene>
<dbReference type="CDD" id="cd01138">
    <property type="entry name" value="FeuA"/>
    <property type="match status" value="1"/>
</dbReference>
<dbReference type="PROSITE" id="PS00041">
    <property type="entry name" value="HTH_ARAC_FAMILY_1"/>
    <property type="match status" value="1"/>
</dbReference>
<dbReference type="Proteomes" id="UP000316882">
    <property type="component" value="Unassembled WGS sequence"/>
</dbReference>
<keyword evidence="5" id="KW-0805">Transcription regulation</keyword>
<evidence type="ECO:0000256" key="1">
    <source>
        <dbReference type="ARBA" id="ARBA00004196"/>
    </source>
</evidence>
<evidence type="ECO:0008006" key="12">
    <source>
        <dbReference type="Google" id="ProtNLM"/>
    </source>
</evidence>
<dbReference type="Gene3D" id="3.40.50.1980">
    <property type="entry name" value="Nitrogenase molybdenum iron protein domain"/>
    <property type="match status" value="2"/>
</dbReference>
<dbReference type="GO" id="GO:1901678">
    <property type="term" value="P:iron coordination entity transport"/>
    <property type="evidence" value="ECO:0007669"/>
    <property type="project" value="UniProtKB-ARBA"/>
</dbReference>
<proteinExistence type="inferred from homology"/>
<evidence type="ECO:0000313" key="11">
    <source>
        <dbReference type="Proteomes" id="UP000316882"/>
    </source>
</evidence>
<dbReference type="GO" id="GO:0003700">
    <property type="term" value="F:DNA-binding transcription factor activity"/>
    <property type="evidence" value="ECO:0007669"/>
    <property type="project" value="InterPro"/>
</dbReference>
<feature type="domain" description="Fe/B12 periplasmic-binding" evidence="9">
    <location>
        <begin position="452"/>
        <end position="708"/>
    </location>
</feature>
<dbReference type="InterPro" id="IPR009057">
    <property type="entry name" value="Homeodomain-like_sf"/>
</dbReference>
<dbReference type="STRING" id="54914.AV540_16405"/>
<dbReference type="SUPFAM" id="SSF53807">
    <property type="entry name" value="Helical backbone' metal receptor"/>
    <property type="match status" value="1"/>
</dbReference>
<evidence type="ECO:0000256" key="5">
    <source>
        <dbReference type="ARBA" id="ARBA00023015"/>
    </source>
</evidence>
<dbReference type="PANTHER" id="PTHR30532:SF26">
    <property type="entry name" value="IRON(3+)-HYDROXAMATE-BINDING PROTEIN FHUD"/>
    <property type="match status" value="1"/>
</dbReference>
<evidence type="ECO:0000256" key="7">
    <source>
        <dbReference type="ARBA" id="ARBA00023163"/>
    </source>
</evidence>
<feature type="domain" description="HTH araC/xylS-type" evidence="8">
    <location>
        <begin position="243"/>
        <end position="341"/>
    </location>
</feature>
<keyword evidence="11" id="KW-1185">Reference proteome</keyword>
<dbReference type="InterPro" id="IPR018062">
    <property type="entry name" value="HTH_AraC-typ_CS"/>
</dbReference>
<evidence type="ECO:0000256" key="4">
    <source>
        <dbReference type="ARBA" id="ARBA00022729"/>
    </source>
</evidence>
<dbReference type="GO" id="GO:0043565">
    <property type="term" value="F:sequence-specific DNA binding"/>
    <property type="evidence" value="ECO:0007669"/>
    <property type="project" value="InterPro"/>
</dbReference>
<dbReference type="InterPro" id="IPR051313">
    <property type="entry name" value="Bact_iron-sidero_bind"/>
</dbReference>
<dbReference type="InterPro" id="IPR037923">
    <property type="entry name" value="HTH-like"/>
</dbReference>
<evidence type="ECO:0000256" key="2">
    <source>
        <dbReference type="ARBA" id="ARBA00008814"/>
    </source>
</evidence>
<protein>
    <recommendedName>
        <fullName evidence="12">AraC family transcriptional regulator</fullName>
    </recommendedName>
</protein>
<evidence type="ECO:0000313" key="10">
    <source>
        <dbReference type="EMBL" id="GEB30676.1"/>
    </source>
</evidence>
<dbReference type="PROSITE" id="PS01124">
    <property type="entry name" value="HTH_ARAC_FAMILY_2"/>
    <property type="match status" value="1"/>
</dbReference>
<dbReference type="InterPro" id="IPR018060">
    <property type="entry name" value="HTH_AraC"/>
</dbReference>
<keyword evidence="3" id="KW-0813">Transport</keyword>
<evidence type="ECO:0000256" key="3">
    <source>
        <dbReference type="ARBA" id="ARBA00022448"/>
    </source>
</evidence>
<dbReference type="SUPFAM" id="SSF46689">
    <property type="entry name" value="Homeodomain-like"/>
    <property type="match status" value="2"/>
</dbReference>
<keyword evidence="4" id="KW-0732">Signal</keyword>
<dbReference type="RefSeq" id="WP_122962950.1">
    <property type="nucleotide sequence ID" value="NZ_BJMH01000001.1"/>
</dbReference>
<dbReference type="AlphaFoldDB" id="A0A4Y3PFN2"/>
<dbReference type="Pfam" id="PF12833">
    <property type="entry name" value="HTH_18"/>
    <property type="match status" value="1"/>
</dbReference>
<accession>A0A4Y3PFN2</accession>
<reference evidence="10 11" key="1">
    <citation type="submission" date="2019-06" db="EMBL/GenBank/DDBJ databases">
        <title>Whole genome shotgun sequence of Brevibacillus parabrevis NBRC 12334.</title>
        <authorList>
            <person name="Hosoyama A."/>
            <person name="Uohara A."/>
            <person name="Ohji S."/>
            <person name="Ichikawa N."/>
        </authorList>
    </citation>
    <scope>NUCLEOTIDE SEQUENCE [LARGE SCALE GENOMIC DNA]</scope>
    <source>
        <strain evidence="10 11">NBRC 12334</strain>
    </source>
</reference>
<dbReference type="InterPro" id="IPR002491">
    <property type="entry name" value="ABC_transptr_periplasmic_BD"/>
</dbReference>
<dbReference type="GO" id="GO:0030288">
    <property type="term" value="C:outer membrane-bounded periplasmic space"/>
    <property type="evidence" value="ECO:0007669"/>
    <property type="project" value="TreeGrafter"/>
</dbReference>
<name>A0A4Y3PFN2_BREPA</name>
<dbReference type="EMBL" id="BJMH01000001">
    <property type="protein sequence ID" value="GEB30676.1"/>
    <property type="molecule type" value="Genomic_DNA"/>
</dbReference>